<evidence type="ECO:0000313" key="2">
    <source>
        <dbReference type="EMBL" id="TWR29684.1"/>
    </source>
</evidence>
<feature type="transmembrane region" description="Helical" evidence="1">
    <location>
        <begin position="73"/>
        <end position="95"/>
    </location>
</feature>
<reference evidence="2 3" key="1">
    <citation type="submission" date="2019-07" db="EMBL/GenBank/DDBJ databases">
        <authorList>
            <person name="Kim J."/>
        </authorList>
    </citation>
    <scope>NUCLEOTIDE SEQUENCE [LARGE SCALE GENOMIC DNA]</scope>
    <source>
        <strain evidence="3">dk17</strain>
    </source>
</reference>
<feature type="transmembrane region" description="Helical" evidence="1">
    <location>
        <begin position="38"/>
        <end position="67"/>
    </location>
</feature>
<protein>
    <submittedName>
        <fullName evidence="2">Phage holin family protein</fullName>
    </submittedName>
</protein>
<dbReference type="RefSeq" id="WP_146381239.1">
    <property type="nucleotide sequence ID" value="NZ_VOEJ01000003.1"/>
</dbReference>
<name>A0A563UEA2_9SPHI</name>
<gene>
    <name evidence="2" type="ORF">FPZ43_07430</name>
</gene>
<keyword evidence="1" id="KW-1133">Transmembrane helix</keyword>
<dbReference type="EMBL" id="VOEJ01000003">
    <property type="protein sequence ID" value="TWR29684.1"/>
    <property type="molecule type" value="Genomic_DNA"/>
</dbReference>
<dbReference type="OrthoDB" id="675470at2"/>
<organism evidence="2 3">
    <name type="scientific">Mucilaginibacter pallidiroseus</name>
    <dbReference type="NCBI Taxonomy" id="2599295"/>
    <lineage>
        <taxon>Bacteria</taxon>
        <taxon>Pseudomonadati</taxon>
        <taxon>Bacteroidota</taxon>
        <taxon>Sphingobacteriia</taxon>
        <taxon>Sphingobacteriales</taxon>
        <taxon>Sphingobacteriaceae</taxon>
        <taxon>Mucilaginibacter</taxon>
    </lineage>
</organism>
<dbReference type="AlphaFoldDB" id="A0A563UEA2"/>
<evidence type="ECO:0000313" key="3">
    <source>
        <dbReference type="Proteomes" id="UP000320042"/>
    </source>
</evidence>
<keyword evidence="3" id="KW-1185">Reference proteome</keyword>
<comment type="caution">
    <text evidence="2">The sequence shown here is derived from an EMBL/GenBank/DDBJ whole genome shotgun (WGS) entry which is preliminary data.</text>
</comment>
<evidence type="ECO:0000256" key="1">
    <source>
        <dbReference type="SAM" id="Phobius"/>
    </source>
</evidence>
<dbReference type="InterPro" id="IPR009937">
    <property type="entry name" value="Phage_holin_3_6"/>
</dbReference>
<dbReference type="Proteomes" id="UP000320042">
    <property type="component" value="Unassembled WGS sequence"/>
</dbReference>
<dbReference type="Pfam" id="PF07332">
    <property type="entry name" value="Phage_holin_3_6"/>
    <property type="match status" value="1"/>
</dbReference>
<keyword evidence="1" id="KW-0472">Membrane</keyword>
<sequence>MEQEKKESARPIIEQITEYAETRFKLVKLEVIDRSTSIIAGIVTDIVIILSLILTFLFASFTLALYLGDVLGANWKGFGCIAAFYLLIALVVIFAKNTFERPIVNVLVRKLFK</sequence>
<proteinExistence type="predicted"/>
<accession>A0A563UEA2</accession>
<keyword evidence="1" id="KW-0812">Transmembrane</keyword>